<evidence type="ECO:0000313" key="3">
    <source>
        <dbReference type="Proteomes" id="UP000735302"/>
    </source>
</evidence>
<dbReference type="EMBL" id="BLXT01000981">
    <property type="protein sequence ID" value="GFN82440.1"/>
    <property type="molecule type" value="Genomic_DNA"/>
</dbReference>
<organism evidence="2 3">
    <name type="scientific">Plakobranchus ocellatus</name>
    <dbReference type="NCBI Taxonomy" id="259542"/>
    <lineage>
        <taxon>Eukaryota</taxon>
        <taxon>Metazoa</taxon>
        <taxon>Spiralia</taxon>
        <taxon>Lophotrochozoa</taxon>
        <taxon>Mollusca</taxon>
        <taxon>Gastropoda</taxon>
        <taxon>Heterobranchia</taxon>
        <taxon>Euthyneura</taxon>
        <taxon>Panpulmonata</taxon>
        <taxon>Sacoglossa</taxon>
        <taxon>Placobranchoidea</taxon>
        <taxon>Plakobranchidae</taxon>
        <taxon>Plakobranchus</taxon>
    </lineage>
</organism>
<accession>A0AAV3YGY5</accession>
<comment type="caution">
    <text evidence="2">The sequence shown here is derived from an EMBL/GenBank/DDBJ whole genome shotgun (WGS) entry which is preliminary data.</text>
</comment>
<evidence type="ECO:0000256" key="1">
    <source>
        <dbReference type="SAM" id="MobiDB-lite"/>
    </source>
</evidence>
<reference evidence="2 3" key="1">
    <citation type="journal article" date="2021" name="Elife">
        <title>Chloroplast acquisition without the gene transfer in kleptoplastic sea slugs, Plakobranchus ocellatus.</title>
        <authorList>
            <person name="Maeda T."/>
            <person name="Takahashi S."/>
            <person name="Yoshida T."/>
            <person name="Shimamura S."/>
            <person name="Takaki Y."/>
            <person name="Nagai Y."/>
            <person name="Toyoda A."/>
            <person name="Suzuki Y."/>
            <person name="Arimoto A."/>
            <person name="Ishii H."/>
            <person name="Satoh N."/>
            <person name="Nishiyama T."/>
            <person name="Hasebe M."/>
            <person name="Maruyama T."/>
            <person name="Minagawa J."/>
            <person name="Obokata J."/>
            <person name="Shigenobu S."/>
        </authorList>
    </citation>
    <scope>NUCLEOTIDE SEQUENCE [LARGE SCALE GENOMIC DNA]</scope>
</reference>
<keyword evidence="3" id="KW-1185">Reference proteome</keyword>
<evidence type="ECO:0000313" key="2">
    <source>
        <dbReference type="EMBL" id="GFN82440.1"/>
    </source>
</evidence>
<dbReference type="AlphaFoldDB" id="A0AAV3YGY5"/>
<proteinExistence type="predicted"/>
<sequence>MQERLSGPEPGNQVMAGGDVSRQQGTLPLLTQTSSWEFVNEQVSFPFKSKGWFVAGEAGRRRGRIEVLHRSDGPSIEAER</sequence>
<protein>
    <submittedName>
        <fullName evidence="2">Uncharacterized protein</fullName>
    </submittedName>
</protein>
<gene>
    <name evidence="2" type="ORF">PoB_000894600</name>
</gene>
<feature type="region of interest" description="Disordered" evidence="1">
    <location>
        <begin position="1"/>
        <end position="26"/>
    </location>
</feature>
<name>A0AAV3YGY5_9GAST</name>
<dbReference type="Proteomes" id="UP000735302">
    <property type="component" value="Unassembled WGS sequence"/>
</dbReference>